<feature type="region of interest" description="Disordered" evidence="1">
    <location>
        <begin position="63"/>
        <end position="85"/>
    </location>
</feature>
<protein>
    <recommendedName>
        <fullName evidence="4">Lipoprotein</fullName>
    </recommendedName>
</protein>
<evidence type="ECO:0000313" key="2">
    <source>
        <dbReference type="EMBL" id="MDZ5759653.1"/>
    </source>
</evidence>
<name>A0AAW9JVM3_CARML</name>
<reference evidence="2" key="1">
    <citation type="submission" date="2023-08" db="EMBL/GenBank/DDBJ databases">
        <title>Genomic characterization of piscicolin 126 produced by Carnobacterium maltaromaticum CM22 strain isolated from salmon (Salmo salar).</title>
        <authorList>
            <person name="Gonzalez-Gragera E."/>
            <person name="Garcia-Lopez J.D."/>
            <person name="Teso-Perez C."/>
            <person name="Gimenez-Hernandez I."/>
            <person name="Peralta-Sanchez J.M."/>
            <person name="Valdivia E."/>
            <person name="Montalban-Lopez M."/>
            <person name="Martin-Platero A.M."/>
            <person name="Banos A."/>
            <person name="Martinez-Bueno M."/>
        </authorList>
    </citation>
    <scope>NUCLEOTIDE SEQUENCE</scope>
    <source>
        <strain evidence="2">CM22</strain>
    </source>
</reference>
<accession>A0AAW9JVM3</accession>
<evidence type="ECO:0008006" key="4">
    <source>
        <dbReference type="Google" id="ProtNLM"/>
    </source>
</evidence>
<evidence type="ECO:0000313" key="3">
    <source>
        <dbReference type="Proteomes" id="UP001290462"/>
    </source>
</evidence>
<proteinExistence type="predicted"/>
<dbReference type="AlphaFoldDB" id="A0AAW9JVM3"/>
<dbReference type="EMBL" id="JAVBVO010000003">
    <property type="protein sequence ID" value="MDZ5759653.1"/>
    <property type="molecule type" value="Genomic_DNA"/>
</dbReference>
<feature type="compositionally biased region" description="Polar residues" evidence="1">
    <location>
        <begin position="67"/>
        <end position="79"/>
    </location>
</feature>
<evidence type="ECO:0000256" key="1">
    <source>
        <dbReference type="SAM" id="MobiDB-lite"/>
    </source>
</evidence>
<organism evidence="2 3">
    <name type="scientific">Carnobacterium maltaromaticum</name>
    <name type="common">Carnobacterium piscicola</name>
    <dbReference type="NCBI Taxonomy" id="2751"/>
    <lineage>
        <taxon>Bacteria</taxon>
        <taxon>Bacillati</taxon>
        <taxon>Bacillota</taxon>
        <taxon>Bacilli</taxon>
        <taxon>Lactobacillales</taxon>
        <taxon>Carnobacteriaceae</taxon>
        <taxon>Carnobacterium</taxon>
    </lineage>
</organism>
<dbReference type="Proteomes" id="UP001290462">
    <property type="component" value="Unassembled WGS sequence"/>
</dbReference>
<dbReference type="PROSITE" id="PS51257">
    <property type="entry name" value="PROKAR_LIPOPROTEIN"/>
    <property type="match status" value="1"/>
</dbReference>
<sequence length="208" mass="23768">MDNRVKMMTFVVLLALIIGCGIGLVSYTKQQAVSVSGIDKRIEKLKKENDALKLQKEQLEEEQSELINETVNSSENSSLVKEENSPNQEELKKFITDYLEVMFTYGSNAERNKAVRPFASDKYFEFINQYNSDTPIQSTYIDSKIYEISEDGSRAVVRLTYSYGVVDVTPNKYEMLVSLSISKNSAGAYQIDSQENEVIQYQTQTKEW</sequence>
<comment type="caution">
    <text evidence="2">The sequence shown here is derived from an EMBL/GenBank/DDBJ whole genome shotgun (WGS) entry which is preliminary data.</text>
</comment>
<dbReference type="RefSeq" id="WP_322809332.1">
    <property type="nucleotide sequence ID" value="NZ_JAVBVO010000003.1"/>
</dbReference>
<gene>
    <name evidence="2" type="ORF">RAK27_13405</name>
</gene>